<evidence type="ECO:0000259" key="1">
    <source>
        <dbReference type="Pfam" id="PF05685"/>
    </source>
</evidence>
<dbReference type="KEGG" id="cyp:PCC8801_2200"/>
<organism evidence="2 3">
    <name type="scientific">Rippkaea orientalis (strain PCC 8801 / RF-1)</name>
    <name type="common">Cyanothece sp. (strain PCC 8801)</name>
    <dbReference type="NCBI Taxonomy" id="41431"/>
    <lineage>
        <taxon>Bacteria</taxon>
        <taxon>Bacillati</taxon>
        <taxon>Cyanobacteriota</taxon>
        <taxon>Cyanophyceae</taxon>
        <taxon>Oscillatoriophycideae</taxon>
        <taxon>Chroococcales</taxon>
        <taxon>Aphanothecaceae</taxon>
        <taxon>Rippkaea</taxon>
        <taxon>Rippkaea orientalis</taxon>
    </lineage>
</organism>
<evidence type="ECO:0000313" key="2">
    <source>
        <dbReference type="EMBL" id="ACK66228.1"/>
    </source>
</evidence>
<dbReference type="STRING" id="41431.PCC8801_2200"/>
<dbReference type="HOGENOM" id="CLU_098557_2_0_3"/>
<feature type="domain" description="Putative restriction endonuclease" evidence="1">
    <location>
        <begin position="25"/>
        <end position="194"/>
    </location>
</feature>
<protein>
    <recommendedName>
        <fullName evidence="1">Putative restriction endonuclease domain-containing protein</fullName>
    </recommendedName>
</protein>
<proteinExistence type="predicted"/>
<dbReference type="Gene3D" id="3.90.1570.10">
    <property type="entry name" value="tt1808, chain A"/>
    <property type="match status" value="1"/>
</dbReference>
<dbReference type="InterPro" id="IPR011335">
    <property type="entry name" value="Restrct_endonuc-II-like"/>
</dbReference>
<dbReference type="eggNOG" id="COG4636">
    <property type="taxonomic scope" value="Bacteria"/>
</dbReference>
<sequence length="216" mass="25029">MFITVNQNTLTLTPGSEIILQYQTWDDYENLLEIRQEKPLPKIYFHAKTNTIRLMSPLPSHGNRVDILRDLVKSLLGKQGKDWHCFDPITLKHFKQAGVEPDTCFYIDHRDAILGKEKLDLSVDPPPDLAIEVDFTSLTDIEAYQTLKIPELWIYRQSILKIYRLVGENYQESSTSGIFANVNVKEILPKYVELAWNQGSSVALRQFEQEYLNKIN</sequence>
<evidence type="ECO:0000313" key="3">
    <source>
        <dbReference type="Proteomes" id="UP000008204"/>
    </source>
</evidence>
<dbReference type="InterPro" id="IPR008538">
    <property type="entry name" value="Uma2"/>
</dbReference>
<dbReference type="InterPro" id="IPR012296">
    <property type="entry name" value="Nuclease_put_TT1808"/>
</dbReference>
<reference evidence="3" key="1">
    <citation type="journal article" date="2011" name="MBio">
        <title>Novel metabolic attributes of the genus Cyanothece, comprising a group of unicellular nitrogen-fixing Cyanobacteria.</title>
        <authorList>
            <person name="Bandyopadhyay A."/>
            <person name="Elvitigala T."/>
            <person name="Welsh E."/>
            <person name="Stockel J."/>
            <person name="Liberton M."/>
            <person name="Min H."/>
            <person name="Sherman L.A."/>
            <person name="Pakrasi H.B."/>
        </authorList>
    </citation>
    <scope>NUCLEOTIDE SEQUENCE [LARGE SCALE GENOMIC DNA]</scope>
    <source>
        <strain evidence="3">PCC 8801</strain>
    </source>
</reference>
<dbReference type="AlphaFoldDB" id="B7K081"/>
<accession>B7K081</accession>
<name>B7K081_RIPO1</name>
<gene>
    <name evidence="2" type="ordered locus">PCC8801_2200</name>
</gene>
<dbReference type="OrthoDB" id="5768410at2"/>
<dbReference type="Proteomes" id="UP000008204">
    <property type="component" value="Chromosome"/>
</dbReference>
<dbReference type="PANTHER" id="PTHR47152:SF1">
    <property type="entry name" value="SLL1186 PROTEIN"/>
    <property type="match status" value="1"/>
</dbReference>
<dbReference type="SUPFAM" id="SSF52980">
    <property type="entry name" value="Restriction endonuclease-like"/>
    <property type="match status" value="1"/>
</dbReference>
<keyword evidence="3" id="KW-1185">Reference proteome</keyword>
<dbReference type="Pfam" id="PF05685">
    <property type="entry name" value="Uma2"/>
    <property type="match status" value="1"/>
</dbReference>
<dbReference type="PANTHER" id="PTHR47152">
    <property type="entry name" value="SLR2084 PROTEIN-RELATED"/>
    <property type="match status" value="1"/>
</dbReference>
<dbReference type="EMBL" id="CP001287">
    <property type="protein sequence ID" value="ACK66228.1"/>
    <property type="molecule type" value="Genomic_DNA"/>
</dbReference>
<dbReference type="CDD" id="cd06260">
    <property type="entry name" value="DUF820-like"/>
    <property type="match status" value="1"/>
</dbReference>